<evidence type="ECO:0000313" key="6">
    <source>
        <dbReference type="Proteomes" id="UP000481852"/>
    </source>
</evidence>
<evidence type="ECO:0000256" key="1">
    <source>
        <dbReference type="ARBA" id="ARBA00023015"/>
    </source>
</evidence>
<dbReference type="RefSeq" id="WP_154527521.1">
    <property type="nucleotide sequence ID" value="NZ_VULZ01000022.1"/>
</dbReference>
<keyword evidence="2" id="KW-0238">DNA-binding</keyword>
<dbReference type="Gene3D" id="1.10.10.10">
    <property type="entry name" value="Winged helix-like DNA-binding domain superfamily/Winged helix DNA-binding domain"/>
    <property type="match status" value="1"/>
</dbReference>
<reference evidence="5 6" key="1">
    <citation type="submission" date="2019-08" db="EMBL/GenBank/DDBJ databases">
        <title>In-depth cultivation of the pig gut microbiome towards novel bacterial diversity and tailored functional studies.</title>
        <authorList>
            <person name="Wylensek D."/>
            <person name="Hitch T.C.A."/>
            <person name="Clavel T."/>
        </authorList>
    </citation>
    <scope>NUCLEOTIDE SEQUENCE [LARGE SCALE GENOMIC DNA]</scope>
    <source>
        <strain evidence="5 6">Oil+RF-744-WCA-WT-11</strain>
    </source>
</reference>
<dbReference type="Proteomes" id="UP000481852">
    <property type="component" value="Unassembled WGS sequence"/>
</dbReference>
<dbReference type="InterPro" id="IPR036390">
    <property type="entry name" value="WH_DNA-bd_sf"/>
</dbReference>
<evidence type="ECO:0000256" key="3">
    <source>
        <dbReference type="ARBA" id="ARBA00023163"/>
    </source>
</evidence>
<keyword evidence="3" id="KW-0804">Transcription</keyword>
<dbReference type="InterPro" id="IPR000524">
    <property type="entry name" value="Tscrpt_reg_HTH_GntR"/>
</dbReference>
<proteinExistence type="predicted"/>
<dbReference type="AlphaFoldDB" id="A0A6L5XBH8"/>
<dbReference type="GO" id="GO:0003677">
    <property type="term" value="F:DNA binding"/>
    <property type="evidence" value="ECO:0007669"/>
    <property type="project" value="UniProtKB-KW"/>
</dbReference>
<organism evidence="5 6">
    <name type="scientific">Porcincola intestinalis</name>
    <dbReference type="NCBI Taxonomy" id="2606632"/>
    <lineage>
        <taxon>Bacteria</taxon>
        <taxon>Bacillati</taxon>
        <taxon>Bacillota</taxon>
        <taxon>Clostridia</taxon>
        <taxon>Lachnospirales</taxon>
        <taxon>Lachnospiraceae</taxon>
        <taxon>Porcincola</taxon>
    </lineage>
</organism>
<dbReference type="SMART" id="SM00345">
    <property type="entry name" value="HTH_GNTR"/>
    <property type="match status" value="1"/>
</dbReference>
<gene>
    <name evidence="5" type="ORF">FYJ35_13865</name>
</gene>
<dbReference type="Pfam" id="PF00392">
    <property type="entry name" value="GntR"/>
    <property type="match status" value="1"/>
</dbReference>
<dbReference type="SUPFAM" id="SSF46785">
    <property type="entry name" value="Winged helix' DNA-binding domain"/>
    <property type="match status" value="1"/>
</dbReference>
<dbReference type="PANTHER" id="PTHR38445:SF7">
    <property type="entry name" value="GNTR-FAMILY TRANSCRIPTIONAL REGULATOR"/>
    <property type="match status" value="1"/>
</dbReference>
<feature type="domain" description="HTH gntR-type" evidence="4">
    <location>
        <begin position="11"/>
        <end position="79"/>
    </location>
</feature>
<dbReference type="PANTHER" id="PTHR38445">
    <property type="entry name" value="HTH-TYPE TRANSCRIPTIONAL REPRESSOR YTRA"/>
    <property type="match status" value="1"/>
</dbReference>
<evidence type="ECO:0000259" key="4">
    <source>
        <dbReference type="PROSITE" id="PS50949"/>
    </source>
</evidence>
<dbReference type="InterPro" id="IPR036388">
    <property type="entry name" value="WH-like_DNA-bd_sf"/>
</dbReference>
<evidence type="ECO:0000313" key="5">
    <source>
        <dbReference type="EMBL" id="MSS16094.1"/>
    </source>
</evidence>
<dbReference type="EMBL" id="VULZ01000022">
    <property type="protein sequence ID" value="MSS16094.1"/>
    <property type="molecule type" value="Genomic_DNA"/>
</dbReference>
<dbReference type="CDD" id="cd07377">
    <property type="entry name" value="WHTH_GntR"/>
    <property type="match status" value="1"/>
</dbReference>
<dbReference type="GO" id="GO:0003700">
    <property type="term" value="F:DNA-binding transcription factor activity"/>
    <property type="evidence" value="ECO:0007669"/>
    <property type="project" value="InterPro"/>
</dbReference>
<accession>A0A6L5XBH8</accession>
<keyword evidence="1" id="KW-0805">Transcription regulation</keyword>
<name>A0A6L5XBH8_9FIRM</name>
<keyword evidence="6" id="KW-1185">Reference proteome</keyword>
<protein>
    <submittedName>
        <fullName evidence="5">GntR family transcriptional regulator</fullName>
    </submittedName>
</protein>
<comment type="caution">
    <text evidence="5">The sequence shown here is derived from an EMBL/GenBank/DDBJ whole genome shotgun (WGS) entry which is preliminary data.</text>
</comment>
<evidence type="ECO:0000256" key="2">
    <source>
        <dbReference type="ARBA" id="ARBA00023125"/>
    </source>
</evidence>
<sequence length="125" mass="14606">MEILLDNYSGVPIYEQIFTQIKEQILDGRLKADDPLPSIRNLAKDLRISVITTKRAYEELEQEGFLYKIVGKGCYVAKRNEAFVRENYLREIEKNMDQIQKLASSAGLNKEEVLEMWNTMWEDEA</sequence>
<dbReference type="PROSITE" id="PS50949">
    <property type="entry name" value="HTH_GNTR"/>
    <property type="match status" value="1"/>
</dbReference>